<dbReference type="RefSeq" id="WP_386676442.1">
    <property type="nucleotide sequence ID" value="NZ_JBHLTG010000013.1"/>
</dbReference>
<evidence type="ECO:0000313" key="3">
    <source>
        <dbReference type="Proteomes" id="UP001589896"/>
    </source>
</evidence>
<protein>
    <submittedName>
        <fullName evidence="2">DUF3099 domain-containing protein</fullName>
    </submittedName>
</protein>
<dbReference type="InterPro" id="IPR021449">
    <property type="entry name" value="DUF3099"/>
</dbReference>
<feature type="transmembrane region" description="Helical" evidence="1">
    <location>
        <begin position="46"/>
        <end position="67"/>
    </location>
</feature>
<organism evidence="2 3">
    <name type="scientific">Lysobacter korlensis</name>
    <dbReference type="NCBI Taxonomy" id="553636"/>
    <lineage>
        <taxon>Bacteria</taxon>
        <taxon>Pseudomonadati</taxon>
        <taxon>Pseudomonadota</taxon>
        <taxon>Gammaproteobacteria</taxon>
        <taxon>Lysobacterales</taxon>
        <taxon>Lysobacteraceae</taxon>
        <taxon>Lysobacter</taxon>
    </lineage>
</organism>
<feature type="transmembrane region" description="Helical" evidence="1">
    <location>
        <begin position="21"/>
        <end position="40"/>
    </location>
</feature>
<evidence type="ECO:0000256" key="1">
    <source>
        <dbReference type="SAM" id="Phobius"/>
    </source>
</evidence>
<sequence length="90" mass="9919">MKPQAITSLAPSPEEDRRARMVKYSIAMGIRLVCIFACFFTPGWWLLIPAAGAIFLPYVAVVFANVSMKSKDAAVLRPGGLLPVPRNREK</sequence>
<name>A0ABV6RZM6_9GAMM</name>
<evidence type="ECO:0000313" key="2">
    <source>
        <dbReference type="EMBL" id="MFC0682430.1"/>
    </source>
</evidence>
<dbReference type="Pfam" id="PF11298">
    <property type="entry name" value="DUF3099"/>
    <property type="match status" value="1"/>
</dbReference>
<keyword evidence="1" id="KW-0812">Transmembrane</keyword>
<gene>
    <name evidence="2" type="ORF">ACFFGH_31760</name>
</gene>
<keyword evidence="3" id="KW-1185">Reference proteome</keyword>
<accession>A0ABV6RZM6</accession>
<reference evidence="2 3" key="1">
    <citation type="submission" date="2024-09" db="EMBL/GenBank/DDBJ databases">
        <authorList>
            <person name="Sun Q."/>
            <person name="Mori K."/>
        </authorList>
    </citation>
    <scope>NUCLEOTIDE SEQUENCE [LARGE SCALE GENOMIC DNA]</scope>
    <source>
        <strain evidence="2 3">KCTC 23076</strain>
    </source>
</reference>
<keyword evidence="1" id="KW-0472">Membrane</keyword>
<dbReference type="Proteomes" id="UP001589896">
    <property type="component" value="Unassembled WGS sequence"/>
</dbReference>
<keyword evidence="1" id="KW-1133">Transmembrane helix</keyword>
<proteinExistence type="predicted"/>
<dbReference type="EMBL" id="JBHLTG010000013">
    <property type="protein sequence ID" value="MFC0682430.1"/>
    <property type="molecule type" value="Genomic_DNA"/>
</dbReference>
<comment type="caution">
    <text evidence="2">The sequence shown here is derived from an EMBL/GenBank/DDBJ whole genome shotgun (WGS) entry which is preliminary data.</text>
</comment>